<dbReference type="GO" id="GO:0016491">
    <property type="term" value="F:oxidoreductase activity"/>
    <property type="evidence" value="ECO:0007669"/>
    <property type="project" value="UniProtKB-ARBA"/>
</dbReference>
<name>A0A7X1FXK3_9SPHN</name>
<dbReference type="SUPFAM" id="SSF51735">
    <property type="entry name" value="NAD(P)-binding Rossmann-fold domains"/>
    <property type="match status" value="1"/>
</dbReference>
<dbReference type="AlphaFoldDB" id="A0A7X1FXK3"/>
<dbReference type="PANTHER" id="PTHR13812:SF19">
    <property type="entry name" value="KETIMINE REDUCTASE MU-CRYSTALLIN"/>
    <property type="match status" value="1"/>
</dbReference>
<protein>
    <submittedName>
        <fullName evidence="2">Ornithine cyclodeaminase family protein</fullName>
    </submittedName>
</protein>
<dbReference type="Pfam" id="PF02423">
    <property type="entry name" value="OCD_Mu_crystall"/>
    <property type="match status" value="1"/>
</dbReference>
<dbReference type="Gene3D" id="3.40.50.720">
    <property type="entry name" value="NAD(P)-binding Rossmann-like Domain"/>
    <property type="match status" value="1"/>
</dbReference>
<dbReference type="PANTHER" id="PTHR13812">
    <property type="entry name" value="KETIMINE REDUCTASE MU-CRYSTALLIN"/>
    <property type="match status" value="1"/>
</dbReference>
<dbReference type="PIRSF" id="PIRSF001439">
    <property type="entry name" value="CryM"/>
    <property type="match status" value="1"/>
</dbReference>
<comment type="similarity">
    <text evidence="1">Belongs to the ornithine cyclodeaminase/mu-crystallin family.</text>
</comment>
<dbReference type="InterPro" id="IPR036291">
    <property type="entry name" value="NAD(P)-bd_dom_sf"/>
</dbReference>
<sequence>MSIAFYDAAAVAARLDYRGCIAAVRAAMAALSSAGTAQPLRQIIPLGEGRAFATMPGGLDGPLGFGAKLISVFAEPGEPGRSRHQGLVVAFDPVSGAVVCAADAETVTAIRTACATAAATDALARPDARTLAIFGTGLQAEHHLRAMPLVRSFERIILWGRDAAKATALAARLELELDLPIAPTSDGEAAASAADVICTVTGSPTPVIEGAWVRPGTHVNLVGSSHLGPVEADVALVAAARYIADYRPGALAQGAELAAARAAGLVGDDHVVAEIGEVFAALKPGRRNAAEITLYKSLGHVVQDLAAARYLHQRGPGEAGA</sequence>
<evidence type="ECO:0000313" key="2">
    <source>
        <dbReference type="EMBL" id="MBC2668870.1"/>
    </source>
</evidence>
<reference evidence="2 3" key="1">
    <citation type="submission" date="2020-08" db="EMBL/GenBank/DDBJ databases">
        <title>The genome sequence of type strain Novosphingobium piscinae KCTC 42194.</title>
        <authorList>
            <person name="Liu Y."/>
        </authorList>
    </citation>
    <scope>NUCLEOTIDE SEQUENCE [LARGE SCALE GENOMIC DNA]</scope>
    <source>
        <strain evidence="2 3">KCTC 42194</strain>
    </source>
</reference>
<gene>
    <name evidence="2" type="ORF">H7F53_06925</name>
</gene>
<dbReference type="RefSeq" id="WP_185678761.1">
    <property type="nucleotide sequence ID" value="NZ_JACLAX010000005.1"/>
</dbReference>
<accession>A0A7X1FXK3</accession>
<dbReference type="Proteomes" id="UP000551327">
    <property type="component" value="Unassembled WGS sequence"/>
</dbReference>
<organism evidence="2 3">
    <name type="scientific">Novosphingobium piscinae</name>
    <dbReference type="NCBI Taxonomy" id="1507448"/>
    <lineage>
        <taxon>Bacteria</taxon>
        <taxon>Pseudomonadati</taxon>
        <taxon>Pseudomonadota</taxon>
        <taxon>Alphaproteobacteria</taxon>
        <taxon>Sphingomonadales</taxon>
        <taxon>Sphingomonadaceae</taxon>
        <taxon>Novosphingobium</taxon>
    </lineage>
</organism>
<evidence type="ECO:0000256" key="1">
    <source>
        <dbReference type="ARBA" id="ARBA00008903"/>
    </source>
</evidence>
<evidence type="ECO:0000313" key="3">
    <source>
        <dbReference type="Proteomes" id="UP000551327"/>
    </source>
</evidence>
<keyword evidence="3" id="KW-1185">Reference proteome</keyword>
<dbReference type="GO" id="GO:0019752">
    <property type="term" value="P:carboxylic acid metabolic process"/>
    <property type="evidence" value="ECO:0007669"/>
    <property type="project" value="UniProtKB-ARBA"/>
</dbReference>
<dbReference type="InterPro" id="IPR003462">
    <property type="entry name" value="ODC_Mu_crystall"/>
</dbReference>
<comment type="caution">
    <text evidence="2">The sequence shown here is derived from an EMBL/GenBank/DDBJ whole genome shotgun (WGS) entry which is preliminary data.</text>
</comment>
<proteinExistence type="inferred from homology"/>
<dbReference type="FunFam" id="3.40.50.720:FF:000311">
    <property type="entry name" value="Ornithine cyclodeaminase"/>
    <property type="match status" value="1"/>
</dbReference>
<dbReference type="Gene3D" id="3.30.1780.10">
    <property type="entry name" value="ornithine cyclodeaminase, domain 1"/>
    <property type="match status" value="1"/>
</dbReference>
<dbReference type="GO" id="GO:0005737">
    <property type="term" value="C:cytoplasm"/>
    <property type="evidence" value="ECO:0007669"/>
    <property type="project" value="TreeGrafter"/>
</dbReference>
<dbReference type="EMBL" id="JACLAX010000005">
    <property type="protein sequence ID" value="MBC2668870.1"/>
    <property type="molecule type" value="Genomic_DNA"/>
</dbReference>
<dbReference type="InterPro" id="IPR023401">
    <property type="entry name" value="ODC_N"/>
</dbReference>